<evidence type="ECO:0000256" key="3">
    <source>
        <dbReference type="SAM" id="MobiDB-lite"/>
    </source>
</evidence>
<feature type="domain" description="PUA" evidence="4">
    <location>
        <begin position="383"/>
        <end position="462"/>
    </location>
</feature>
<dbReference type="FunFam" id="3.10.400.20:FF:000001">
    <property type="entry name" value="Malignant T-cell-amplified sequence 1"/>
    <property type="match status" value="1"/>
</dbReference>
<dbReference type="EMBL" id="JH159157">
    <property type="protein sequence ID" value="EGZ12690.1"/>
    <property type="molecule type" value="Genomic_DNA"/>
</dbReference>
<dbReference type="Proteomes" id="UP000002640">
    <property type="component" value="Unassembled WGS sequence"/>
</dbReference>
<dbReference type="InParanoid" id="G4ZY78"/>
<keyword evidence="6" id="KW-1185">Reference proteome</keyword>
<organism evidence="5 6">
    <name type="scientific">Phytophthora sojae (strain P6497)</name>
    <name type="common">Soybean stem and root rot agent</name>
    <name type="synonym">Phytophthora megasperma f. sp. glycines</name>
    <dbReference type="NCBI Taxonomy" id="1094619"/>
    <lineage>
        <taxon>Eukaryota</taxon>
        <taxon>Sar</taxon>
        <taxon>Stramenopiles</taxon>
        <taxon>Oomycota</taxon>
        <taxon>Peronosporomycetes</taxon>
        <taxon>Peronosporales</taxon>
        <taxon>Peronosporaceae</taxon>
        <taxon>Phytophthora</taxon>
    </lineage>
</organism>
<dbReference type="Pfam" id="PF01472">
    <property type="entry name" value="PUA"/>
    <property type="match status" value="1"/>
</dbReference>
<dbReference type="PANTHER" id="PTHR22798:SF0">
    <property type="entry name" value="MALIGNANT T-CELL-AMPLIFIED SEQUENCE 1"/>
    <property type="match status" value="1"/>
</dbReference>
<dbReference type="GO" id="GO:0003723">
    <property type="term" value="F:RNA binding"/>
    <property type="evidence" value="ECO:0007669"/>
    <property type="project" value="InterPro"/>
</dbReference>
<evidence type="ECO:0000256" key="2">
    <source>
        <dbReference type="ARBA" id="ARBA00022490"/>
    </source>
</evidence>
<dbReference type="KEGG" id="psoj:PHYSODRAFT_563407"/>
<name>G4ZY78_PHYSP</name>
<dbReference type="CDD" id="cd11609">
    <property type="entry name" value="MCT1_N"/>
    <property type="match status" value="1"/>
</dbReference>
<evidence type="ECO:0000313" key="6">
    <source>
        <dbReference type="Proteomes" id="UP000002640"/>
    </source>
</evidence>
<gene>
    <name evidence="5" type="ORF">PHYSODRAFT_563407</name>
</gene>
<protein>
    <recommendedName>
        <fullName evidence="4">PUA domain-containing protein</fullName>
    </recommendedName>
</protein>
<dbReference type="CDD" id="cd21155">
    <property type="entry name" value="PUA_MCTS-1-like"/>
    <property type="match status" value="1"/>
</dbReference>
<evidence type="ECO:0000256" key="1">
    <source>
        <dbReference type="ARBA" id="ARBA00004496"/>
    </source>
</evidence>
<comment type="subcellular location">
    <subcellularLocation>
        <location evidence="1">Cytoplasm</location>
    </subcellularLocation>
</comment>
<feature type="compositionally biased region" description="Low complexity" evidence="3">
    <location>
        <begin position="149"/>
        <end position="168"/>
    </location>
</feature>
<dbReference type="RefSeq" id="XP_009533023.1">
    <property type="nucleotide sequence ID" value="XM_009534728.1"/>
</dbReference>
<feature type="region of interest" description="Disordered" evidence="3">
    <location>
        <begin position="128"/>
        <end position="223"/>
    </location>
</feature>
<dbReference type="Gene3D" id="3.10.400.20">
    <property type="match status" value="1"/>
</dbReference>
<dbReference type="NCBIfam" id="TIGR00451">
    <property type="entry name" value="unchar_dom_2"/>
    <property type="match status" value="1"/>
</dbReference>
<dbReference type="InterPro" id="IPR004521">
    <property type="entry name" value="Uncharacterised_CHP00451"/>
</dbReference>
<dbReference type="SUPFAM" id="SSF88697">
    <property type="entry name" value="PUA domain-like"/>
    <property type="match status" value="1"/>
</dbReference>
<sequence>MTTSRDGEPETGANIHRKRPREAPPQWSPDASQELLRLRFRQLRALFDDAETVADVHEAWGVVSARLNDTDGLLDAQVDAVKCSDQLTRLRQQWQDSSTAQLHLMMAECFSKSKGEPVRRSFNRAMEQAMAQEEESARVETSPKRTKTAETTAVPTPPQTETTVVVVPTSPPLVEPVEPPPSPSPPSLREEVQDSPEPASLSPEPVPQEEGGHEVPAEDEEFPRQNEIMHALERRSEQLERLAKSHQTLAEATQKLMEALVNRHLGFVLTRSICWLGVNSCVPLQAPSAAMFKRFSVDEHVSTSSKVKSSQQRSIRSKVLEQYPDLEPYAEMLMPKKAPMVVAKCHNHIQIVLHEGEPVFFNQRDGPFMPTLKLLHKVPHVMKQVRADKGAIPFVLSGANVMCPGLTSAGGDMPEPLEAGTPVAIMAEGKEHAMAIGILTMSTDDIRNKNKGIAIEMVHFLGDDLWTCPHID</sequence>
<evidence type="ECO:0000259" key="4">
    <source>
        <dbReference type="SMART" id="SM00359"/>
    </source>
</evidence>
<dbReference type="GO" id="GO:0001731">
    <property type="term" value="P:formation of translation preinitiation complex"/>
    <property type="evidence" value="ECO:0007669"/>
    <property type="project" value="TreeGrafter"/>
</dbReference>
<dbReference type="SMART" id="SM00359">
    <property type="entry name" value="PUA"/>
    <property type="match status" value="1"/>
</dbReference>
<dbReference type="Pfam" id="PF17832">
    <property type="entry name" value="Pre-PUA"/>
    <property type="match status" value="1"/>
</dbReference>
<dbReference type="InterPro" id="IPR015947">
    <property type="entry name" value="PUA-like_sf"/>
</dbReference>
<dbReference type="SMR" id="G4ZY78"/>
<dbReference type="InterPro" id="IPR002478">
    <property type="entry name" value="PUA"/>
</dbReference>
<evidence type="ECO:0000313" key="5">
    <source>
        <dbReference type="EMBL" id="EGZ12690.1"/>
    </source>
</evidence>
<dbReference type="GeneID" id="20663726"/>
<dbReference type="AlphaFoldDB" id="G4ZY78"/>
<dbReference type="OMA" id="QNEIMHA"/>
<dbReference type="STRING" id="1094619.G4ZY78"/>
<feature type="region of interest" description="Disordered" evidence="3">
    <location>
        <begin position="1"/>
        <end position="29"/>
    </location>
</feature>
<dbReference type="InterPro" id="IPR041366">
    <property type="entry name" value="Pre-PUA"/>
</dbReference>
<keyword evidence="2" id="KW-0963">Cytoplasm</keyword>
<dbReference type="PANTHER" id="PTHR22798">
    <property type="entry name" value="MCT-1 PROTEIN"/>
    <property type="match status" value="1"/>
</dbReference>
<accession>G4ZY78</accession>
<feature type="compositionally biased region" description="Pro residues" evidence="3">
    <location>
        <begin position="169"/>
        <end position="186"/>
    </location>
</feature>
<proteinExistence type="predicted"/>
<reference evidence="5 6" key="1">
    <citation type="journal article" date="2006" name="Science">
        <title>Phytophthora genome sequences uncover evolutionary origins and mechanisms of pathogenesis.</title>
        <authorList>
            <person name="Tyler B.M."/>
            <person name="Tripathy S."/>
            <person name="Zhang X."/>
            <person name="Dehal P."/>
            <person name="Jiang R.H."/>
            <person name="Aerts A."/>
            <person name="Arredondo F.D."/>
            <person name="Baxter L."/>
            <person name="Bensasson D."/>
            <person name="Beynon J.L."/>
            <person name="Chapman J."/>
            <person name="Damasceno C.M."/>
            <person name="Dorrance A.E."/>
            <person name="Dou D."/>
            <person name="Dickerman A.W."/>
            <person name="Dubchak I.L."/>
            <person name="Garbelotto M."/>
            <person name="Gijzen M."/>
            <person name="Gordon S.G."/>
            <person name="Govers F."/>
            <person name="Grunwald N.J."/>
            <person name="Huang W."/>
            <person name="Ivors K.L."/>
            <person name="Jones R.W."/>
            <person name="Kamoun S."/>
            <person name="Krampis K."/>
            <person name="Lamour K.H."/>
            <person name="Lee M.K."/>
            <person name="McDonald W.H."/>
            <person name="Medina M."/>
            <person name="Meijer H.J."/>
            <person name="Nordberg E.K."/>
            <person name="Maclean D.J."/>
            <person name="Ospina-Giraldo M.D."/>
            <person name="Morris P.F."/>
            <person name="Phuntumart V."/>
            <person name="Putnam N.H."/>
            <person name="Rash S."/>
            <person name="Rose J.K."/>
            <person name="Sakihama Y."/>
            <person name="Salamov A.A."/>
            <person name="Savidor A."/>
            <person name="Scheuring C.F."/>
            <person name="Smith B.M."/>
            <person name="Sobral B.W."/>
            <person name="Terry A."/>
            <person name="Torto-Alalibo T.A."/>
            <person name="Win J."/>
            <person name="Xu Z."/>
            <person name="Zhang H."/>
            <person name="Grigoriev I.V."/>
            <person name="Rokhsar D.S."/>
            <person name="Boore J.L."/>
        </authorList>
    </citation>
    <scope>NUCLEOTIDE SEQUENCE [LARGE SCALE GENOMIC DNA]</scope>
    <source>
        <strain evidence="5 6">P6497</strain>
    </source>
</reference>
<dbReference type="InterPro" id="IPR016437">
    <property type="entry name" value="MCT-1/Tma20"/>
</dbReference>
<dbReference type="PROSITE" id="PS50890">
    <property type="entry name" value="PUA"/>
    <property type="match status" value="1"/>
</dbReference>
<dbReference type="GO" id="GO:0005737">
    <property type="term" value="C:cytoplasm"/>
    <property type="evidence" value="ECO:0007669"/>
    <property type="project" value="UniProtKB-SubCell"/>
</dbReference>